<reference evidence="2 3" key="1">
    <citation type="journal article" date="2011" name="J. Bacteriol.">
        <title>Genome sequence of Brevibacillus laterosporus LMG 15441, a pathogen of invertebrates.</title>
        <authorList>
            <person name="Djukic M."/>
            <person name="Poehlein A."/>
            <person name="Thurmer A."/>
            <person name="Daniel R."/>
        </authorList>
    </citation>
    <scope>NUCLEOTIDE SEQUENCE [LARGE SCALE GENOMIC DNA]</scope>
    <source>
        <strain evidence="2 3">LMG 15441</strain>
    </source>
</reference>
<organism evidence="2 3">
    <name type="scientific">Brevibacillus laterosporus LMG 15441</name>
    <dbReference type="NCBI Taxonomy" id="1042163"/>
    <lineage>
        <taxon>Bacteria</taxon>
        <taxon>Bacillati</taxon>
        <taxon>Bacillota</taxon>
        <taxon>Bacilli</taxon>
        <taxon>Bacillales</taxon>
        <taxon>Paenibacillaceae</taxon>
        <taxon>Brevibacillus</taxon>
    </lineage>
</organism>
<evidence type="ECO:0000313" key="2">
    <source>
        <dbReference type="EMBL" id="AIG27923.1"/>
    </source>
</evidence>
<evidence type="ECO:0000313" key="3">
    <source>
        <dbReference type="Proteomes" id="UP000005850"/>
    </source>
</evidence>
<dbReference type="HOGENOM" id="CLU_1584347_0_0_9"/>
<feature type="domain" description="Hemerythrin-like" evidence="1">
    <location>
        <begin position="35"/>
        <end position="157"/>
    </location>
</feature>
<dbReference type="RefSeq" id="WP_003336553.1">
    <property type="nucleotide sequence ID" value="NZ_CP007806.1"/>
</dbReference>
<evidence type="ECO:0000259" key="1">
    <source>
        <dbReference type="Pfam" id="PF01814"/>
    </source>
</evidence>
<name>A0A075R9J9_BRELA</name>
<dbReference type="Proteomes" id="UP000005850">
    <property type="component" value="Chromosome"/>
</dbReference>
<protein>
    <recommendedName>
        <fullName evidence="1">Hemerythrin-like domain-containing protein</fullName>
    </recommendedName>
</protein>
<dbReference type="STRING" id="1042163.BRLA_c036210"/>
<proteinExistence type="predicted"/>
<dbReference type="Pfam" id="PF01814">
    <property type="entry name" value="Hemerythrin"/>
    <property type="match status" value="1"/>
</dbReference>
<keyword evidence="3" id="KW-1185">Reference proteome</keyword>
<dbReference type="InterPro" id="IPR012312">
    <property type="entry name" value="Hemerythrin-like"/>
</dbReference>
<dbReference type="AlphaFoldDB" id="A0A075R9J9"/>
<gene>
    <name evidence="2" type="ORF">BRLA_c036210</name>
</gene>
<sequence length="182" mass="21575">MTTPIYKPQLDMTDWTKSDQDKYNKLTSIIDPHLHSFVAEHAMLENLMDKVREGYDLEVYRLALQEIKEELEHHFLYEETFILGKLQNHIAETEVGPIAKLVQDHVIIRKHYNEAKELFEQEQAKECSELLLQKMNFLAYLLKKHIEKEDHYIFPLVSLVLSEEEKKAIAEEVRLADLQRQI</sequence>
<dbReference type="Gene3D" id="1.20.120.520">
    <property type="entry name" value="nmb1532 protein domain like"/>
    <property type="match status" value="1"/>
</dbReference>
<accession>A0A075R9J9</accession>
<dbReference type="EMBL" id="CP007806">
    <property type="protein sequence ID" value="AIG27923.1"/>
    <property type="molecule type" value="Genomic_DNA"/>
</dbReference>
<dbReference type="eggNOG" id="COG2846">
    <property type="taxonomic scope" value="Bacteria"/>
</dbReference>
<dbReference type="KEGG" id="blr:BRLA_c036210"/>